<name>A0A6L2NBC4_TANCI</name>
<dbReference type="EMBL" id="BKCJ010008690">
    <property type="protein sequence ID" value="GEU83471.1"/>
    <property type="molecule type" value="Genomic_DNA"/>
</dbReference>
<reference evidence="3" key="1">
    <citation type="journal article" date="2019" name="Sci. Rep.">
        <title>Draft genome of Tanacetum cinerariifolium, the natural source of mosquito coil.</title>
        <authorList>
            <person name="Yamashiro T."/>
            <person name="Shiraishi A."/>
            <person name="Satake H."/>
            <person name="Nakayama K."/>
        </authorList>
    </citation>
    <scope>NUCLEOTIDE SEQUENCE</scope>
</reference>
<comment type="caution">
    <text evidence="3">The sequence shown here is derived from an EMBL/GenBank/DDBJ whole genome shotgun (WGS) entry which is preliminary data.</text>
</comment>
<evidence type="ECO:0008006" key="4">
    <source>
        <dbReference type="Google" id="ProtNLM"/>
    </source>
</evidence>
<evidence type="ECO:0000256" key="2">
    <source>
        <dbReference type="SAM" id="MobiDB-lite"/>
    </source>
</evidence>
<feature type="region of interest" description="Disordered" evidence="2">
    <location>
        <begin position="159"/>
        <end position="197"/>
    </location>
</feature>
<sequence>MSRNPFPKSTEFRADDYAILFAHPAPFQKFPEPFLCLIGMSRNYTLDEDIYLTFLYDDGTEMDLFAFIQVKDPTKVKVRERERVKGEARLLDSTIGCVVPLLPVASARTESKLEASVERLFDEGGSADQGDSVIGGGHDAEIELSTGVRIIIAENVTAERPKRPRKKRQAATDAGGPYHPPKKLKGDYRTSGKAATSGKSPFVLKELLASRMLNFEAGVAAVVTLPMVTSSMSATPEHESGPPTDSITELNLRTLDLTDWFVISSYSSHHSSTNVAEAGIDSFVRSVTPPPVKTEAVITTNVSSIPSAPDPETDTKVVTPVYALMFHDSDSIGTVKPVAAGSSHVLERELSMGSRDVNSETLYEIRKMDYHHLFTEFNVGTTCQACLNAEVKMQTKFCLSKRRRAVEKMYASEIDALKQKNVALENEKGSLDGKVQSSDLWFLPRILSLRNLALLCLFSGLRKMVHELETTCSDLHGQVSGYKRLKEQIKEFQDTQMNVVNDKVAKLEADLLEMALHLEEIFYPHILNTIFGWRWLLTRDLKLAIRLREVDFSLLVELKSHKDTSTVDIMDLFRLEGSLTDAPGKSDLQPNIKQLKLLIHCPEDQVILGETSLLVALDVTHSRVEMIMENVAAWRSALIGVWTPLVDPLSVENLVGAASTSDSMPTTVATTTALSLSFAFASTVPPITIEDYEIIGTDVQGSGQGEAVSFPNTVEFEKEEFDTTLKRNPPS</sequence>
<accession>A0A6L2NBC4</accession>
<evidence type="ECO:0000256" key="1">
    <source>
        <dbReference type="SAM" id="Coils"/>
    </source>
</evidence>
<evidence type="ECO:0000313" key="3">
    <source>
        <dbReference type="EMBL" id="GEU83471.1"/>
    </source>
</evidence>
<dbReference type="AlphaFoldDB" id="A0A6L2NBC4"/>
<proteinExistence type="predicted"/>
<organism evidence="3">
    <name type="scientific">Tanacetum cinerariifolium</name>
    <name type="common">Dalmatian daisy</name>
    <name type="synonym">Chrysanthemum cinerariifolium</name>
    <dbReference type="NCBI Taxonomy" id="118510"/>
    <lineage>
        <taxon>Eukaryota</taxon>
        <taxon>Viridiplantae</taxon>
        <taxon>Streptophyta</taxon>
        <taxon>Embryophyta</taxon>
        <taxon>Tracheophyta</taxon>
        <taxon>Spermatophyta</taxon>
        <taxon>Magnoliopsida</taxon>
        <taxon>eudicotyledons</taxon>
        <taxon>Gunneridae</taxon>
        <taxon>Pentapetalae</taxon>
        <taxon>asterids</taxon>
        <taxon>campanulids</taxon>
        <taxon>Asterales</taxon>
        <taxon>Asteraceae</taxon>
        <taxon>Asteroideae</taxon>
        <taxon>Anthemideae</taxon>
        <taxon>Anthemidinae</taxon>
        <taxon>Tanacetum</taxon>
    </lineage>
</organism>
<gene>
    <name evidence="3" type="ORF">Tci_055449</name>
</gene>
<protein>
    <recommendedName>
        <fullName evidence="4">Transposase (Putative), gypsy type</fullName>
    </recommendedName>
</protein>
<feature type="coiled-coil region" evidence="1">
    <location>
        <begin position="407"/>
        <end position="434"/>
    </location>
</feature>
<keyword evidence="1" id="KW-0175">Coiled coil</keyword>